<dbReference type="HOGENOM" id="CLU_1915394_0_0_5"/>
<gene>
    <name evidence="2" type="ordered locus">RL3963</name>
</gene>
<evidence type="ECO:0000256" key="1">
    <source>
        <dbReference type="SAM" id="Phobius"/>
    </source>
</evidence>
<evidence type="ECO:0000313" key="2">
    <source>
        <dbReference type="EMBL" id="CAK09453.1"/>
    </source>
</evidence>
<keyword evidence="1 2" id="KW-0812">Transmembrane</keyword>
<dbReference type="eggNOG" id="ENOG5032YQ6">
    <property type="taxonomic scope" value="Bacteria"/>
</dbReference>
<organism evidence="2 3">
    <name type="scientific">Rhizobium johnstonii (strain DSM 114642 / LMG 32736 / 3841)</name>
    <name type="common">Rhizobium leguminosarum bv. viciae</name>
    <dbReference type="NCBI Taxonomy" id="216596"/>
    <lineage>
        <taxon>Bacteria</taxon>
        <taxon>Pseudomonadati</taxon>
        <taxon>Pseudomonadota</taxon>
        <taxon>Alphaproteobacteria</taxon>
        <taxon>Hyphomicrobiales</taxon>
        <taxon>Rhizobiaceae</taxon>
        <taxon>Rhizobium/Agrobacterium group</taxon>
        <taxon>Rhizobium</taxon>
        <taxon>Rhizobium johnstonii</taxon>
    </lineage>
</organism>
<dbReference type="Proteomes" id="UP000006575">
    <property type="component" value="Chromosome"/>
</dbReference>
<proteinExistence type="predicted"/>
<dbReference type="EnsemblBacteria" id="CAK09453">
    <property type="protein sequence ID" value="CAK09453"/>
    <property type="gene ID" value="RL3963"/>
</dbReference>
<sequence>MASGREQASQLQHVGAQWALRRHPRKFADVLVTAASTSTCGCYTAAFAFKGNIMKKLVRLLLTIALAFVVFTGFRWYRYITNTDSPYDEIGTTLNNAMPGPINAWGCAKLKTNFGTSLPPYGCAAENATQWK</sequence>
<reference evidence="2 3" key="1">
    <citation type="journal article" date="2006" name="Genome Biol.">
        <title>The genome of Rhizobium leguminosarum has recognizable core and accessory components.</title>
        <authorList>
            <person name="Young J.W."/>
            <person name="Crossman L.C."/>
            <person name="Johnston A.W.B."/>
            <person name="Thomson N.R."/>
            <person name="Ghazoui Z.F."/>
            <person name="Hull K.H."/>
            <person name="Wexler M."/>
            <person name="Curson A.R.J."/>
            <person name="Todd J.D."/>
            <person name="Poole P.S."/>
            <person name="Mauchline T.H."/>
            <person name="East A.K."/>
            <person name="Quail M.A."/>
            <person name="Churcher C."/>
            <person name="Arrowsmith C."/>
            <person name="Cherevach A."/>
            <person name="Chillingworth T."/>
            <person name="Clarke K."/>
            <person name="Cronin A."/>
            <person name="Davis P."/>
            <person name="Fraser A."/>
            <person name="Hance Z."/>
            <person name="Hauser H."/>
            <person name="Jagels K."/>
            <person name="Moule S."/>
            <person name="Mungall K."/>
            <person name="Norbertczak H."/>
            <person name="Rabbinowitsch E."/>
            <person name="Sanders M."/>
            <person name="Simmonds M."/>
            <person name="Whitehead S."/>
            <person name="Parkhill J."/>
        </authorList>
    </citation>
    <scope>NUCLEOTIDE SEQUENCE [LARGE SCALE GENOMIC DNA]</scope>
    <source>
        <strain evidence="3">DSM 114642 / LMG 32736 / 3841</strain>
    </source>
</reference>
<name>Q1MC78_RHIJ3</name>
<accession>Q1MC78</accession>
<dbReference type="AlphaFoldDB" id="Q1MC78"/>
<dbReference type="KEGG" id="rle:RL3963"/>
<keyword evidence="1" id="KW-1133">Transmembrane helix</keyword>
<keyword evidence="3" id="KW-1185">Reference proteome</keyword>
<dbReference type="EMBL" id="AM236080">
    <property type="protein sequence ID" value="CAK09453.1"/>
    <property type="molecule type" value="Genomic_DNA"/>
</dbReference>
<protein>
    <submittedName>
        <fullName evidence="2">Transmembrane protein</fullName>
    </submittedName>
</protein>
<feature type="transmembrane region" description="Helical" evidence="1">
    <location>
        <begin position="57"/>
        <end position="77"/>
    </location>
</feature>
<evidence type="ECO:0000313" key="3">
    <source>
        <dbReference type="Proteomes" id="UP000006575"/>
    </source>
</evidence>
<keyword evidence="1" id="KW-0472">Membrane</keyword>